<dbReference type="PANTHER" id="PTHR19241">
    <property type="entry name" value="ATP-BINDING CASSETTE TRANSPORTER"/>
    <property type="match status" value="1"/>
</dbReference>
<feature type="transmembrane region" description="Helical" evidence="10">
    <location>
        <begin position="655"/>
        <end position="674"/>
    </location>
</feature>
<evidence type="ECO:0000256" key="6">
    <source>
        <dbReference type="ARBA" id="ARBA00022840"/>
    </source>
</evidence>
<dbReference type="InterPro" id="IPR034001">
    <property type="entry name" value="ABCG_PDR_1"/>
</dbReference>
<dbReference type="PROSITE" id="PS00211">
    <property type="entry name" value="ABC_TRANSPORTER_1"/>
    <property type="match status" value="1"/>
</dbReference>
<feature type="transmembrane region" description="Helical" evidence="10">
    <location>
        <begin position="1226"/>
        <end position="1247"/>
    </location>
</feature>
<sequence length="1488" mass="163984">MPSSYHVPRVKLSGSDHPTSPATDDNAPRGEHIPSTAVCHETEDIIANLHRTITGRSDTHGHKPTAHTAADNDDDADSHSTSGSFAKFEQYLRHDPDKGPRPIPVSVCFKNVSTYGRHSGDAPVKTVWDAIRRTLTLQDIYESTLKRIIRPEKVEHGRPLIRDFTGLVRSGEMMLVLGNPGSGCSTFLRTIGNDHTPFLGIKGTIDYSGLSPQEVKKRCRGLVSYVEEDDVHLPTLTVRQTLEFALHNKTPKRWLSEVPKFLDVFGQVFGMTHVMDTLVGNEFIRGVSGGERKRVSILESLATDSSVNAWDGSTRGLDASSAVDYVRSLRILTDACQRATIVSIYQASDAIYDMMDKVMLIDEGRMLYQGPACHAEAYFNSLGYQRLQRQTMSDFLTSIPLANAESIMDGYETRVPRGAANLEQAFRASQAFQAIEDEVAAYEADTSSKQQQQQTTTQITSSTSTSPSQTFHSQTEERKSRYVSPKSSYNTSFPRQVVLCARRELWQLRGHKLPFLTKFTCIIVCAFLLGSMFYQMPGNTDGVYSRGGFSFYSSALVAWFQMAELETAFYDRDVVSRQRRYASVRPAAVVAGKVLVDVVTVSLQCFTYAIISYFLAGMRLDAGAFFGYAFATFFAAMAYTGFYRVIAAASPRIEIALRYCGILLLVAMVCGGYVRSADKLLSEVPWVGWLAYTTPVLYAYEIIMALEFHGREFPCAAGSIVPAGAAYSDTAFQACSSKGVLPGQLGVSGDNYIATQFGFSFGNIGRDFGILILFIVVLLAINMVLVEKIDWAHGSGGALEFSKISKSQQKTKSGKGDEEAAVSDETPVSSTRAVEKSDGSDTEKTGGLIKSKSTFTWRDINYTVPLKGGDKQLLNGVSGYCEPGSLTALVGASGAGKSTLMTVLTQQAAGRVTGAMKINGRDIGASFGREIGYCQQMDIHIETSTVREAFEFSALLRQSAAASRAEKLAYVDSVIDILGMRDLQDAIIHSLSLEQKKRTTIGVELCAKPSLLLFLDEPTSGLDSLGAMNIVHLLRRLADAGQAIICTIHQASQEQFELFDRVLALNRGGRVYYFGDIGPRGNTVLDYFNQRGVETETDKNVADLLIEVTSRNSTASSKQQDWCDIWTHSPEAAAVLAKIDAQSSEKPTADADDDTSSRQASAQNRDYESSTAQQTMHLTRRTLTQYWRTPDYIYSRLYCSFFHALLNGLAFLQLGDSAAAMQYRIFSCFLVLMIVPEFINACAFMFVDNRNVWLGRELPSRVYGWKAFTTAQIISEIPFALAGGVVFYVLFYFLVGFPLGMPAGYTFLMMMMFHLFSTSWGQWIAALSADAVMAASIMPFFVIMCEFFNGVLQPQALMPAVWAYTMYYIGPFTYWIRGILAVILPGLAVRCTDSELIRFDVPGGMTCSEYAQGWLSGASVTGYLADEGASGQCGYCQYAAGDEFLASINLDSSSAWPFLGIFALFTVTNYLCVYLFVYVKSVKNWLPW</sequence>
<evidence type="ECO:0000259" key="11">
    <source>
        <dbReference type="PROSITE" id="PS50893"/>
    </source>
</evidence>
<feature type="region of interest" description="Disordered" evidence="9">
    <location>
        <begin position="1"/>
        <end position="40"/>
    </location>
</feature>
<protein>
    <recommendedName>
        <fullName evidence="11">ABC transporter domain-containing protein</fullName>
    </recommendedName>
</protein>
<feature type="transmembrane region" description="Helical" evidence="10">
    <location>
        <begin position="686"/>
        <end position="706"/>
    </location>
</feature>
<gene>
    <name evidence="12" type="ORF">Micbo1qcDRAFT_236546</name>
</gene>
<dbReference type="Pfam" id="PF06422">
    <property type="entry name" value="PDR_CDR"/>
    <property type="match status" value="1"/>
</dbReference>
<keyword evidence="13" id="KW-1185">Reference proteome</keyword>
<dbReference type="InterPro" id="IPR013525">
    <property type="entry name" value="ABC2_TM"/>
</dbReference>
<reference evidence="13" key="1">
    <citation type="submission" date="2016-02" db="EMBL/GenBank/DDBJ databases">
        <title>Draft genome sequence of Microdochium bolleyi, a fungal endophyte of beachgrass.</title>
        <authorList>
            <consortium name="DOE Joint Genome Institute"/>
            <person name="David A.S."/>
            <person name="May G."/>
            <person name="Haridas S."/>
            <person name="Lim J."/>
            <person name="Wang M."/>
            <person name="Labutti K."/>
            <person name="Lipzen A."/>
            <person name="Barry K."/>
            <person name="Grigoriev I.V."/>
        </authorList>
    </citation>
    <scope>NUCLEOTIDE SEQUENCE [LARGE SCALE GENOMIC DNA]</scope>
    <source>
        <strain evidence="13">J235TASD1</strain>
    </source>
</reference>
<proteinExistence type="inferred from homology"/>
<feature type="compositionally biased region" description="Polar residues" evidence="9">
    <location>
        <begin position="1157"/>
        <end position="1172"/>
    </location>
</feature>
<keyword evidence="6" id="KW-0067">ATP-binding</keyword>
<feature type="transmembrane region" description="Helical" evidence="10">
    <location>
        <begin position="515"/>
        <end position="537"/>
    </location>
</feature>
<feature type="transmembrane region" description="Helical" evidence="10">
    <location>
        <begin position="1364"/>
        <end position="1388"/>
    </location>
</feature>
<comment type="similarity">
    <text evidence="2">Belongs to the ABC transporter superfamily. ABCG family. PDR (TC 3.A.1.205) subfamily.</text>
</comment>
<evidence type="ECO:0000313" key="12">
    <source>
        <dbReference type="EMBL" id="KXJ87065.1"/>
    </source>
</evidence>
<dbReference type="Gene3D" id="3.40.50.300">
    <property type="entry name" value="P-loop containing nucleotide triphosphate hydrolases"/>
    <property type="match status" value="2"/>
</dbReference>
<feature type="region of interest" description="Disordered" evidence="9">
    <location>
        <begin position="810"/>
        <end position="847"/>
    </location>
</feature>
<dbReference type="InterPro" id="IPR003439">
    <property type="entry name" value="ABC_transporter-like_ATP-bd"/>
</dbReference>
<dbReference type="OrthoDB" id="245989at2759"/>
<dbReference type="Proteomes" id="UP000070501">
    <property type="component" value="Unassembled WGS sequence"/>
</dbReference>
<evidence type="ECO:0000256" key="2">
    <source>
        <dbReference type="ARBA" id="ARBA00006012"/>
    </source>
</evidence>
<dbReference type="SMART" id="SM00382">
    <property type="entry name" value="AAA"/>
    <property type="match status" value="2"/>
</dbReference>
<feature type="region of interest" description="Disordered" evidence="9">
    <location>
        <begin position="54"/>
        <end position="82"/>
    </location>
</feature>
<evidence type="ECO:0000256" key="5">
    <source>
        <dbReference type="ARBA" id="ARBA00022741"/>
    </source>
</evidence>
<evidence type="ECO:0000256" key="9">
    <source>
        <dbReference type="SAM" id="MobiDB-lite"/>
    </source>
</evidence>
<feature type="compositionally biased region" description="Low complexity" evidence="9">
    <location>
        <begin position="447"/>
        <end position="473"/>
    </location>
</feature>
<dbReference type="EMBL" id="KQ964264">
    <property type="protein sequence ID" value="KXJ87065.1"/>
    <property type="molecule type" value="Genomic_DNA"/>
</dbReference>
<feature type="domain" description="ABC transporter" evidence="11">
    <location>
        <begin position="135"/>
        <end position="388"/>
    </location>
</feature>
<accession>A0A136IQ78</accession>
<evidence type="ECO:0000256" key="4">
    <source>
        <dbReference type="ARBA" id="ARBA00022692"/>
    </source>
</evidence>
<dbReference type="PROSITE" id="PS50893">
    <property type="entry name" value="ABC_TRANSPORTER_2"/>
    <property type="match status" value="2"/>
</dbReference>
<dbReference type="FunFam" id="3.40.50.300:FF:000054">
    <property type="entry name" value="ABC multidrug transporter atrF"/>
    <property type="match status" value="1"/>
</dbReference>
<evidence type="ECO:0000256" key="7">
    <source>
        <dbReference type="ARBA" id="ARBA00022989"/>
    </source>
</evidence>
<feature type="transmembrane region" description="Helical" evidence="10">
    <location>
        <begin position="590"/>
        <end position="616"/>
    </location>
</feature>
<evidence type="ECO:0000256" key="10">
    <source>
        <dbReference type="SAM" id="Phobius"/>
    </source>
</evidence>
<dbReference type="InterPro" id="IPR027417">
    <property type="entry name" value="P-loop_NTPase"/>
</dbReference>
<dbReference type="InParanoid" id="A0A136IQ78"/>
<dbReference type="InterPro" id="IPR010929">
    <property type="entry name" value="PDR_CDR_ABC"/>
</dbReference>
<keyword evidence="7 10" id="KW-1133">Transmembrane helix</keyword>
<dbReference type="GO" id="GO:0005524">
    <property type="term" value="F:ATP binding"/>
    <property type="evidence" value="ECO:0007669"/>
    <property type="project" value="UniProtKB-KW"/>
</dbReference>
<dbReference type="InterPro" id="IPR034003">
    <property type="entry name" value="ABCG_PDR_2"/>
</dbReference>
<keyword evidence="8 10" id="KW-0472">Membrane</keyword>
<feature type="compositionally biased region" description="Basic and acidic residues" evidence="9">
    <location>
        <begin position="833"/>
        <end position="844"/>
    </location>
</feature>
<feature type="transmembrane region" description="Helical" evidence="10">
    <location>
        <begin position="549"/>
        <end position="569"/>
    </location>
</feature>
<dbReference type="InterPro" id="IPR017871">
    <property type="entry name" value="ABC_transporter-like_CS"/>
</dbReference>
<organism evidence="12 13">
    <name type="scientific">Microdochium bolleyi</name>
    <dbReference type="NCBI Taxonomy" id="196109"/>
    <lineage>
        <taxon>Eukaryota</taxon>
        <taxon>Fungi</taxon>
        <taxon>Dikarya</taxon>
        <taxon>Ascomycota</taxon>
        <taxon>Pezizomycotina</taxon>
        <taxon>Sordariomycetes</taxon>
        <taxon>Xylariomycetidae</taxon>
        <taxon>Xylariales</taxon>
        <taxon>Microdochiaceae</taxon>
        <taxon>Microdochium</taxon>
    </lineage>
</organism>
<dbReference type="CDD" id="cd03232">
    <property type="entry name" value="ABCG_PDR_domain2"/>
    <property type="match status" value="1"/>
</dbReference>
<feature type="transmembrane region" description="Helical" evidence="10">
    <location>
        <begin position="1331"/>
        <end position="1352"/>
    </location>
</feature>
<evidence type="ECO:0000256" key="3">
    <source>
        <dbReference type="ARBA" id="ARBA00022448"/>
    </source>
</evidence>
<dbReference type="CDD" id="cd03233">
    <property type="entry name" value="ABCG_PDR_domain1"/>
    <property type="match status" value="1"/>
</dbReference>
<feature type="region of interest" description="Disordered" evidence="9">
    <location>
        <begin position="443"/>
        <end position="489"/>
    </location>
</feature>
<feature type="transmembrane region" description="Helical" evidence="10">
    <location>
        <begin position="768"/>
        <end position="786"/>
    </location>
</feature>
<dbReference type="STRING" id="196109.A0A136IQ78"/>
<evidence type="ECO:0000256" key="1">
    <source>
        <dbReference type="ARBA" id="ARBA00004141"/>
    </source>
</evidence>
<dbReference type="GO" id="GO:0016887">
    <property type="term" value="F:ATP hydrolysis activity"/>
    <property type="evidence" value="ECO:0007669"/>
    <property type="project" value="InterPro"/>
</dbReference>
<comment type="subcellular location">
    <subcellularLocation>
        <location evidence="1">Membrane</location>
        <topology evidence="1">Multi-pass membrane protein</topology>
    </subcellularLocation>
</comment>
<dbReference type="SUPFAM" id="SSF52540">
    <property type="entry name" value="P-loop containing nucleoside triphosphate hydrolases"/>
    <property type="match status" value="2"/>
</dbReference>
<feature type="domain" description="ABC transporter" evidence="11">
    <location>
        <begin position="855"/>
        <end position="1093"/>
    </location>
</feature>
<feature type="region of interest" description="Disordered" evidence="9">
    <location>
        <begin position="1143"/>
        <end position="1172"/>
    </location>
</feature>
<keyword evidence="3" id="KW-0813">Transport</keyword>
<dbReference type="GO" id="GO:0016020">
    <property type="term" value="C:membrane"/>
    <property type="evidence" value="ECO:0007669"/>
    <property type="project" value="UniProtKB-SubCell"/>
</dbReference>
<dbReference type="Pfam" id="PF00005">
    <property type="entry name" value="ABC_tran"/>
    <property type="match status" value="2"/>
</dbReference>
<feature type="transmembrane region" description="Helical" evidence="10">
    <location>
        <begin position="622"/>
        <end position="643"/>
    </location>
</feature>
<keyword evidence="5" id="KW-0547">Nucleotide-binding</keyword>
<feature type="transmembrane region" description="Helical" evidence="10">
    <location>
        <begin position="1267"/>
        <end position="1295"/>
    </location>
</feature>
<dbReference type="Pfam" id="PF01061">
    <property type="entry name" value="ABC2_membrane"/>
    <property type="match status" value="2"/>
</dbReference>
<evidence type="ECO:0000256" key="8">
    <source>
        <dbReference type="ARBA" id="ARBA00023136"/>
    </source>
</evidence>
<dbReference type="GO" id="GO:0140359">
    <property type="term" value="F:ABC-type transporter activity"/>
    <property type="evidence" value="ECO:0007669"/>
    <property type="project" value="InterPro"/>
</dbReference>
<evidence type="ECO:0000313" key="13">
    <source>
        <dbReference type="Proteomes" id="UP000070501"/>
    </source>
</evidence>
<feature type="transmembrane region" description="Helical" evidence="10">
    <location>
        <begin position="1455"/>
        <end position="1479"/>
    </location>
</feature>
<name>A0A136IQ78_9PEZI</name>
<keyword evidence="4 10" id="KW-0812">Transmembrane</keyword>
<dbReference type="InterPro" id="IPR003593">
    <property type="entry name" value="AAA+_ATPase"/>
</dbReference>